<accession>A0A4R0R4B2</accession>
<evidence type="ECO:0000313" key="3">
    <source>
        <dbReference type="Proteomes" id="UP000292702"/>
    </source>
</evidence>
<evidence type="ECO:0000313" key="2">
    <source>
        <dbReference type="EMBL" id="TCD62140.1"/>
    </source>
</evidence>
<dbReference type="PANTHER" id="PTHR43201">
    <property type="entry name" value="ACYL-COA SYNTHETASE"/>
    <property type="match status" value="1"/>
</dbReference>
<dbReference type="InterPro" id="IPR000873">
    <property type="entry name" value="AMP-dep_synth/lig_dom"/>
</dbReference>
<proteinExistence type="predicted"/>
<gene>
    <name evidence="2" type="ORF">EIP91_007292</name>
</gene>
<dbReference type="GO" id="GO:0006631">
    <property type="term" value="P:fatty acid metabolic process"/>
    <property type="evidence" value="ECO:0007669"/>
    <property type="project" value="TreeGrafter"/>
</dbReference>
<dbReference type="PANTHER" id="PTHR43201:SF3">
    <property type="entry name" value="ENZYME, PUTATIVE (JCVI)-RELATED"/>
    <property type="match status" value="1"/>
</dbReference>
<name>A0A4R0R4B2_9APHY</name>
<dbReference type="AlphaFoldDB" id="A0A4R0R4B2"/>
<keyword evidence="3" id="KW-1185">Reference proteome</keyword>
<reference evidence="2 3" key="1">
    <citation type="submission" date="2018-11" db="EMBL/GenBank/DDBJ databases">
        <title>Genome assembly of Steccherinum ochraceum LE-BIN_3174, the white-rot fungus of the Steccherinaceae family (The Residual Polyporoid clade, Polyporales, Basidiomycota).</title>
        <authorList>
            <person name="Fedorova T.V."/>
            <person name="Glazunova O.A."/>
            <person name="Landesman E.O."/>
            <person name="Moiseenko K.V."/>
            <person name="Psurtseva N.V."/>
            <person name="Savinova O.S."/>
            <person name="Shakhova N.V."/>
            <person name="Tyazhelova T.V."/>
            <person name="Vasina D.V."/>
        </authorList>
    </citation>
    <scope>NUCLEOTIDE SEQUENCE [LARGE SCALE GENOMIC DNA]</scope>
    <source>
        <strain evidence="2 3">LE-BIN_3174</strain>
    </source>
</reference>
<dbReference type="GO" id="GO:0031956">
    <property type="term" value="F:medium-chain fatty acid-CoA ligase activity"/>
    <property type="evidence" value="ECO:0007669"/>
    <property type="project" value="TreeGrafter"/>
</dbReference>
<dbReference type="SUPFAM" id="SSF56801">
    <property type="entry name" value="Acetyl-CoA synthetase-like"/>
    <property type="match status" value="1"/>
</dbReference>
<comment type="caution">
    <text evidence="2">The sequence shown here is derived from an EMBL/GenBank/DDBJ whole genome shotgun (WGS) entry which is preliminary data.</text>
</comment>
<dbReference type="InterPro" id="IPR020845">
    <property type="entry name" value="AMP-binding_CS"/>
</dbReference>
<dbReference type="EMBL" id="RWJN01000398">
    <property type="protein sequence ID" value="TCD62140.1"/>
    <property type="molecule type" value="Genomic_DNA"/>
</dbReference>
<organism evidence="2 3">
    <name type="scientific">Steccherinum ochraceum</name>
    <dbReference type="NCBI Taxonomy" id="92696"/>
    <lineage>
        <taxon>Eukaryota</taxon>
        <taxon>Fungi</taxon>
        <taxon>Dikarya</taxon>
        <taxon>Basidiomycota</taxon>
        <taxon>Agaricomycotina</taxon>
        <taxon>Agaricomycetes</taxon>
        <taxon>Polyporales</taxon>
        <taxon>Steccherinaceae</taxon>
        <taxon>Steccherinum</taxon>
    </lineage>
</organism>
<dbReference type="Proteomes" id="UP000292702">
    <property type="component" value="Unassembled WGS sequence"/>
</dbReference>
<dbReference type="Pfam" id="PF00501">
    <property type="entry name" value="AMP-binding"/>
    <property type="match status" value="1"/>
</dbReference>
<feature type="domain" description="AMP-dependent synthetase/ligase" evidence="1">
    <location>
        <begin position="36"/>
        <end position="355"/>
    </location>
</feature>
<dbReference type="InterPro" id="IPR042099">
    <property type="entry name" value="ANL_N_sf"/>
</dbReference>
<evidence type="ECO:0000259" key="1">
    <source>
        <dbReference type="Pfam" id="PF00501"/>
    </source>
</evidence>
<dbReference type="PROSITE" id="PS00455">
    <property type="entry name" value="AMP_BINDING"/>
    <property type="match status" value="1"/>
</dbReference>
<dbReference type="STRING" id="92696.A0A4R0R4B2"/>
<dbReference type="Gene3D" id="3.40.50.12780">
    <property type="entry name" value="N-terminal domain of ligase-like"/>
    <property type="match status" value="1"/>
</dbReference>
<sequence length="407" mass="44980">MTSVPKSPPRDGSLYVLPGFMDFHAEHAPNNSWVTFPSREDPTKSASVSYQEGVEATHRVAHALRPGRTGPEQEVVAMLLNCDSIMYNATMIGMFRAGIVPFPMSPKNSPEAVCHMLRTTKCHRVLSQPSLSALTSAVKATLEEEGHSVQLEELPAFHDIFPTLVSRQVNGDAHVEPYPARNPPRGMDDLVIYIHSSGSTGLPKSIPWTERILLTWADSSIVRMSCKYQLRWAVQALPPFHSIGMVGHMLVPLVSGLPVAHFTPQAPAPPVLPNPQNMIEGCRITGCNAMSAVPIFIEMWCRSPDLVDYLAGMECLTWAGGPLSASNGDMLVSKGVNLAMIYGTTEIGVVNRVMDLDFSENPRPDCKRPEDWAWMQMDERIQPRWIDQGDGTYELQCLARLPYVFGE</sequence>
<dbReference type="OrthoDB" id="429813at2759"/>
<protein>
    <recommendedName>
        <fullName evidence="1">AMP-dependent synthetase/ligase domain-containing protein</fullName>
    </recommendedName>
</protein>